<comment type="caution">
    <text evidence="2">The sequence shown here is derived from an EMBL/GenBank/DDBJ whole genome shotgun (WGS) entry which is preliminary data.</text>
</comment>
<name>A0A9W4UQE2_9PLEO</name>
<accession>A0A9W4UQE2</accession>
<dbReference type="EMBL" id="CAOQHR010000010">
    <property type="protein sequence ID" value="CAI6340180.1"/>
    <property type="molecule type" value="Genomic_DNA"/>
</dbReference>
<organism evidence="2 3">
    <name type="scientific">Periconia digitata</name>
    <dbReference type="NCBI Taxonomy" id="1303443"/>
    <lineage>
        <taxon>Eukaryota</taxon>
        <taxon>Fungi</taxon>
        <taxon>Dikarya</taxon>
        <taxon>Ascomycota</taxon>
        <taxon>Pezizomycotina</taxon>
        <taxon>Dothideomycetes</taxon>
        <taxon>Pleosporomycetidae</taxon>
        <taxon>Pleosporales</taxon>
        <taxon>Massarineae</taxon>
        <taxon>Periconiaceae</taxon>
        <taxon>Periconia</taxon>
    </lineage>
</organism>
<feature type="region of interest" description="Disordered" evidence="1">
    <location>
        <begin position="1"/>
        <end position="25"/>
    </location>
</feature>
<protein>
    <submittedName>
        <fullName evidence="2">Uncharacterized protein</fullName>
    </submittedName>
</protein>
<keyword evidence="3" id="KW-1185">Reference proteome</keyword>
<sequence>MSEKNFNPPPSPTKRLDTHQPAHLGRPVCGTMRGLGHASCMHGTWEQVWGRGSFLFFWRGFDDDGGWVRPRR</sequence>
<proteinExistence type="predicted"/>
<dbReference type="AlphaFoldDB" id="A0A9W4UQE2"/>
<evidence type="ECO:0000313" key="3">
    <source>
        <dbReference type="Proteomes" id="UP001152607"/>
    </source>
</evidence>
<gene>
    <name evidence="2" type="ORF">PDIGIT_LOCUS13351</name>
</gene>
<dbReference type="Proteomes" id="UP001152607">
    <property type="component" value="Unassembled WGS sequence"/>
</dbReference>
<evidence type="ECO:0000256" key="1">
    <source>
        <dbReference type="SAM" id="MobiDB-lite"/>
    </source>
</evidence>
<reference evidence="2" key="1">
    <citation type="submission" date="2023-01" db="EMBL/GenBank/DDBJ databases">
        <authorList>
            <person name="Van Ghelder C."/>
            <person name="Rancurel C."/>
        </authorList>
    </citation>
    <scope>NUCLEOTIDE SEQUENCE</scope>
    <source>
        <strain evidence="2">CNCM I-4278</strain>
    </source>
</reference>
<evidence type="ECO:0000313" key="2">
    <source>
        <dbReference type="EMBL" id="CAI6340180.1"/>
    </source>
</evidence>